<dbReference type="Gene3D" id="3.10.450.50">
    <property type="match status" value="1"/>
</dbReference>
<dbReference type="Pfam" id="PF12893">
    <property type="entry name" value="Lumazine_bd_2"/>
    <property type="match status" value="1"/>
</dbReference>
<sequence length="147" mass="16294">MKTLSIVVFSLIAFNSFAQKGTAQEKQSFDAYKEVAKALQPYIESAKTGDGKLSRSAFYAHAHVVGSVDGEVYNVTADQFEGIVDEGGPSENVRHHIAWIDISGPAAAAKVEFYDWGGFRFTDFFVLYKENGKWKISGKVYDSHSRN</sequence>
<dbReference type="Proteomes" id="UP000184532">
    <property type="component" value="Unassembled WGS sequence"/>
</dbReference>
<dbReference type="EMBL" id="FQWL01000005">
    <property type="protein sequence ID" value="SHG90172.1"/>
    <property type="molecule type" value="Genomic_DNA"/>
</dbReference>
<feature type="signal peptide" evidence="1">
    <location>
        <begin position="1"/>
        <end position="18"/>
    </location>
</feature>
<gene>
    <name evidence="2" type="ORF">SAMN04488116_2856</name>
</gene>
<dbReference type="InterPro" id="IPR032710">
    <property type="entry name" value="NTF2-like_dom_sf"/>
</dbReference>
<feature type="chain" id="PRO_5013291055" evidence="1">
    <location>
        <begin position="19"/>
        <end position="147"/>
    </location>
</feature>
<keyword evidence="1" id="KW-0732">Signal</keyword>
<keyword evidence="3" id="KW-1185">Reference proteome</keyword>
<dbReference type="SUPFAM" id="SSF54427">
    <property type="entry name" value="NTF2-like"/>
    <property type="match status" value="1"/>
</dbReference>
<evidence type="ECO:0000313" key="3">
    <source>
        <dbReference type="Proteomes" id="UP000184532"/>
    </source>
</evidence>
<accession>A0A1M5NKY7</accession>
<dbReference type="OrthoDB" id="8445243at2"/>
<organism evidence="2 3">
    <name type="scientific">Flagellimonas flava</name>
    <dbReference type="NCBI Taxonomy" id="570519"/>
    <lineage>
        <taxon>Bacteria</taxon>
        <taxon>Pseudomonadati</taxon>
        <taxon>Bacteroidota</taxon>
        <taxon>Flavobacteriia</taxon>
        <taxon>Flavobacteriales</taxon>
        <taxon>Flavobacteriaceae</taxon>
        <taxon>Flagellimonas</taxon>
    </lineage>
</organism>
<dbReference type="InterPro" id="IPR039437">
    <property type="entry name" value="FrzH/put_lumazine-bd"/>
</dbReference>
<dbReference type="AlphaFoldDB" id="A0A1M5NKY7"/>
<dbReference type="STRING" id="570519.SAMN04488116_2856"/>
<reference evidence="3" key="1">
    <citation type="submission" date="2016-11" db="EMBL/GenBank/DDBJ databases">
        <authorList>
            <person name="Varghese N."/>
            <person name="Submissions S."/>
        </authorList>
    </citation>
    <scope>NUCLEOTIDE SEQUENCE [LARGE SCALE GENOMIC DNA]</scope>
    <source>
        <strain evidence="3">DSM 22638</strain>
    </source>
</reference>
<evidence type="ECO:0000313" key="2">
    <source>
        <dbReference type="EMBL" id="SHG90172.1"/>
    </source>
</evidence>
<evidence type="ECO:0000256" key="1">
    <source>
        <dbReference type="SAM" id="SignalP"/>
    </source>
</evidence>
<name>A0A1M5NKY7_9FLAO</name>
<dbReference type="RefSeq" id="WP_073180818.1">
    <property type="nucleotide sequence ID" value="NZ_FQWL01000005.1"/>
</dbReference>
<protein>
    <submittedName>
        <fullName evidence="2">Putative lumazine-binding</fullName>
    </submittedName>
</protein>
<proteinExistence type="predicted"/>